<keyword evidence="2" id="KW-1185">Reference proteome</keyword>
<comment type="caution">
    <text evidence="1">The sequence shown here is derived from an EMBL/GenBank/DDBJ whole genome shotgun (WGS) entry which is preliminary data.</text>
</comment>
<reference evidence="1 2" key="1">
    <citation type="submission" date="2023-12" db="EMBL/GenBank/DDBJ databases">
        <title>Sinomonas terricola sp. nov, isolated from litchi orchard soil in Guangdong, PR China.</title>
        <authorList>
            <person name="Jiaxin W."/>
            <person name="Yang Z."/>
            <person name="Honghui Z."/>
        </authorList>
    </citation>
    <scope>NUCLEOTIDE SEQUENCE [LARGE SCALE GENOMIC DNA]</scope>
    <source>
        <strain evidence="1 2">JGH33</strain>
    </source>
</reference>
<evidence type="ECO:0000313" key="2">
    <source>
        <dbReference type="Proteomes" id="UP001304769"/>
    </source>
</evidence>
<keyword evidence="1" id="KW-0547">Nucleotide-binding</keyword>
<protein>
    <submittedName>
        <fullName evidence="1">ATP-binding protein</fullName>
    </submittedName>
</protein>
<gene>
    <name evidence="1" type="ORF">SPF06_18865</name>
</gene>
<dbReference type="EMBL" id="JAYGGQ010000017">
    <property type="protein sequence ID" value="MEA5456790.1"/>
    <property type="molecule type" value="Genomic_DNA"/>
</dbReference>
<accession>A0ABU5TAX0</accession>
<dbReference type="InterPro" id="IPR027417">
    <property type="entry name" value="P-loop_NTPase"/>
</dbReference>
<evidence type="ECO:0000313" key="1">
    <source>
        <dbReference type="EMBL" id="MEA5456790.1"/>
    </source>
</evidence>
<dbReference type="SUPFAM" id="SSF52540">
    <property type="entry name" value="P-loop containing nucleoside triphosphate hydrolases"/>
    <property type="match status" value="1"/>
</dbReference>
<dbReference type="RefSeq" id="WP_323280696.1">
    <property type="nucleotide sequence ID" value="NZ_JAYGGQ010000017.1"/>
</dbReference>
<dbReference type="Proteomes" id="UP001304769">
    <property type="component" value="Unassembled WGS sequence"/>
</dbReference>
<sequence length="1607" mass="176706">MASIRLQASDVSPIDDIVVEGQDPSGIIHRVSIGVRRDPHLVKSEESSVPLFRDYLRIVIDNWPEVSSGTWSMALAAATQRPAQTELNTLAASARSVPNSAEFAALMARPGATNAEVRGRLDHVKDLVRQAATGLTGASSLSPDELTWRLLSCLKVHNLRLEGTNTRDQTTAVAALRKVIADDSVQTADTVFLKIAELTRAWAARGSVITEPMLRKELSGYGLKRSSSHARAWDVLDRFGVRLRDSIRPGLGAEALEFERADERARLESLMRNVGESGGSLVVTGEPDVGKSALSLRVLEALRSEGASVVSLSLRDLPPRVAEFEALLGGAPLSDVLSTGAARPRRLLLIDGSESVLEGRRDVFRELAAVALETGLGVVAITRTDGAGQVLKSLVRASEIAGTALAPVQHVVGPLSEEERRSLPDTFGALARLSGDPRAEWLLGRPGLVDALLRSGRVVEPTTALCEADVFSAVWRDLVRQDEVHEPGAASADDREQAALSVARRTLGLLPIQSSGTAAAELKSDGVLRVPHDPAFSSGDEFSTDLFRDFALCRLFIRDGWNPLADAGAPRWAIRAARLACQAFLNYGDRRTAWATLVARFDQIAHDHGDRWVEVPYEALLTLGDAESAIRDLWVTLTEGGQRGLRTLLRLAHLRYVKNTIGDPFALAPIVKAAFGDRPVFDQRPGAGRSELTDAIRSVVLAWLRGMAVYGRGQDELRQTIRDVVLDGEPQLWDEFTIEALAMLGPDIDGRSEAWLRDVGEQRPSSLYPAVESPVVALSMSASRPELLLHLAEAYYIEHPDPDDHWRGMGPLGDGIRDSRHGMAGVGDPQAAWYYGPFFRLLNTVPAEAIAFTNRMLDHAAAFRVEKLGSYLGESEVPDGVELDIVGLGMRRYLGDSQVWAWYRGTTAGSNSCMSALLALERFVDHLHEKRAIPARTIAELLLRECHNLAVPGLLVGFLVRHPDASEDLLDPFLADPDVWDLEIARRTGEDGFRVRDSDADKLTGADLRRHTPHDVVGWMVVNARRRGDVDRLTQLEQVGDHLLENARSRLTGAPGEDEYIAMVEGWAAEFRLENYRASEVDGGVLIEFERPEQVERVLAPRNLELQTTSTLYRFQNRYSRANDGPKDWSIDDLRADLATARSISEGAIPEGFLWPENSLVAVAAAAVRAHALGLTTIEKSDLVWAAEAVMWAAENPRVDSTSYPGTVFPMGADRPAAVAAPLLLLEPFDDLGLDRQRLEGSLRALASSLYDEVRMAYAKGCEPIWDAACSFDANSDRCIRHQPAWDAAVASLADCRLGPWSQEGQRRVPDPLTPPFHETLSGVDSRDLLVNHLRMPVACMVDARTSGCSADDALHLWMPLWSAHQRGLEQWWREGYDHGEIVHHEPIAQRLVEITISGESDVLEAHIKTFAENSKTLHLLLEGLARVFTYDARLRLSLPDFWPWAMRVALDAIGDGTTLRAERHWFDYAVAAILPVPHPRSSDPDIGATLQTCRGNWIQPDALEGLDERWLRLAQGEPKAVDAVVTFARSAPRAWQTTTALTWIESIIGGRFDLFANRIWLLGEWFTDLHEADAVTADVRAQYHRIVDGLAAAGDQRAVRLQQLDE</sequence>
<dbReference type="GO" id="GO:0005524">
    <property type="term" value="F:ATP binding"/>
    <property type="evidence" value="ECO:0007669"/>
    <property type="project" value="UniProtKB-KW"/>
</dbReference>
<keyword evidence="1" id="KW-0067">ATP-binding</keyword>
<name>A0ABU5TAX0_9MICC</name>
<organism evidence="1 2">
    <name type="scientific">Sinomonas terricola</name>
    <dbReference type="NCBI Taxonomy" id="3110330"/>
    <lineage>
        <taxon>Bacteria</taxon>
        <taxon>Bacillati</taxon>
        <taxon>Actinomycetota</taxon>
        <taxon>Actinomycetes</taxon>
        <taxon>Micrococcales</taxon>
        <taxon>Micrococcaceae</taxon>
        <taxon>Sinomonas</taxon>
    </lineage>
</organism>
<proteinExistence type="predicted"/>